<dbReference type="HOGENOM" id="CLU_1664630_0_0_1"/>
<dbReference type="EMBL" id="EAAA01002533">
    <property type="status" value="NOT_ANNOTATED_CDS"/>
    <property type="molecule type" value="Genomic_DNA"/>
</dbReference>
<reference evidence="2" key="3">
    <citation type="submission" date="2025-08" db="UniProtKB">
        <authorList>
            <consortium name="Ensembl"/>
        </authorList>
    </citation>
    <scope>IDENTIFICATION</scope>
</reference>
<proteinExistence type="predicted"/>
<reference evidence="2" key="4">
    <citation type="submission" date="2025-09" db="UniProtKB">
        <authorList>
            <consortium name="Ensembl"/>
        </authorList>
    </citation>
    <scope>IDENTIFICATION</scope>
</reference>
<sequence>MNTQGRTNHSVDYTTPTPFSLVGKSKFKPIRFGQVNRKTSLDNGFSNKNGKKVDEPEISGDKNANVNGRVKSFPLLKTQKKNENIKEEILNIILNDENNKTTHIIPKEQEKEGVEKDQTLAKVLNNVETSEKCETLDLIQNVEDGHGKDGEAPSKILNV</sequence>
<dbReference type="AlphaFoldDB" id="F6ZLX5"/>
<dbReference type="Ensembl" id="ENSCINT00000022667.2">
    <property type="protein sequence ID" value="ENSCINP00000022421.2"/>
    <property type="gene ID" value="ENSCING00000011825.2"/>
</dbReference>
<organism evidence="2 3">
    <name type="scientific">Ciona intestinalis</name>
    <name type="common">Transparent sea squirt</name>
    <name type="synonym">Ascidia intestinalis</name>
    <dbReference type="NCBI Taxonomy" id="7719"/>
    <lineage>
        <taxon>Eukaryota</taxon>
        <taxon>Metazoa</taxon>
        <taxon>Chordata</taxon>
        <taxon>Tunicata</taxon>
        <taxon>Ascidiacea</taxon>
        <taxon>Phlebobranchia</taxon>
        <taxon>Cionidae</taxon>
        <taxon>Ciona</taxon>
    </lineage>
</organism>
<protein>
    <submittedName>
        <fullName evidence="2">Uncharacterized protein</fullName>
    </submittedName>
</protein>
<feature type="region of interest" description="Disordered" evidence="1">
    <location>
        <begin position="41"/>
        <end position="65"/>
    </location>
</feature>
<accession>F6ZLX5</accession>
<reference evidence="3" key="1">
    <citation type="journal article" date="2002" name="Science">
        <title>The draft genome of Ciona intestinalis: insights into chordate and vertebrate origins.</title>
        <authorList>
            <person name="Dehal P."/>
            <person name="Satou Y."/>
            <person name="Campbell R.K."/>
            <person name="Chapman J."/>
            <person name="Degnan B."/>
            <person name="De Tomaso A."/>
            <person name="Davidson B."/>
            <person name="Di Gregorio A."/>
            <person name="Gelpke M."/>
            <person name="Goodstein D.M."/>
            <person name="Harafuji N."/>
            <person name="Hastings K.E."/>
            <person name="Ho I."/>
            <person name="Hotta K."/>
            <person name="Huang W."/>
            <person name="Kawashima T."/>
            <person name="Lemaire P."/>
            <person name="Martinez D."/>
            <person name="Meinertzhagen I.A."/>
            <person name="Necula S."/>
            <person name="Nonaka M."/>
            <person name="Putnam N."/>
            <person name="Rash S."/>
            <person name="Saiga H."/>
            <person name="Satake M."/>
            <person name="Terry A."/>
            <person name="Yamada L."/>
            <person name="Wang H.G."/>
            <person name="Awazu S."/>
            <person name="Azumi K."/>
            <person name="Boore J."/>
            <person name="Branno M."/>
            <person name="Chin-Bow S."/>
            <person name="DeSantis R."/>
            <person name="Doyle S."/>
            <person name="Francino P."/>
            <person name="Keys D.N."/>
            <person name="Haga S."/>
            <person name="Hayashi H."/>
            <person name="Hino K."/>
            <person name="Imai K.S."/>
            <person name="Inaba K."/>
            <person name="Kano S."/>
            <person name="Kobayashi K."/>
            <person name="Kobayashi M."/>
            <person name="Lee B.I."/>
            <person name="Makabe K.W."/>
            <person name="Manohar C."/>
            <person name="Matassi G."/>
            <person name="Medina M."/>
            <person name="Mochizuki Y."/>
            <person name="Mount S."/>
            <person name="Morishita T."/>
            <person name="Miura S."/>
            <person name="Nakayama A."/>
            <person name="Nishizaka S."/>
            <person name="Nomoto H."/>
            <person name="Ohta F."/>
            <person name="Oishi K."/>
            <person name="Rigoutsos I."/>
            <person name="Sano M."/>
            <person name="Sasaki A."/>
            <person name="Sasakura Y."/>
            <person name="Shoguchi E."/>
            <person name="Shin-i T."/>
            <person name="Spagnuolo A."/>
            <person name="Stainier D."/>
            <person name="Suzuki M.M."/>
            <person name="Tassy O."/>
            <person name="Takatori N."/>
            <person name="Tokuoka M."/>
            <person name="Yagi K."/>
            <person name="Yoshizaki F."/>
            <person name="Wada S."/>
            <person name="Zhang C."/>
            <person name="Hyatt P.D."/>
            <person name="Larimer F."/>
            <person name="Detter C."/>
            <person name="Doggett N."/>
            <person name="Glavina T."/>
            <person name="Hawkins T."/>
            <person name="Richardson P."/>
            <person name="Lucas S."/>
            <person name="Kohara Y."/>
            <person name="Levine M."/>
            <person name="Satoh N."/>
            <person name="Rokhsar D.S."/>
        </authorList>
    </citation>
    <scope>NUCLEOTIDE SEQUENCE [LARGE SCALE GENOMIC DNA]</scope>
</reference>
<evidence type="ECO:0000313" key="2">
    <source>
        <dbReference type="Ensembl" id="ENSCINP00000022421.2"/>
    </source>
</evidence>
<dbReference type="Proteomes" id="UP000008144">
    <property type="component" value="Chromosome 7"/>
</dbReference>
<reference evidence="2" key="2">
    <citation type="journal article" date="2008" name="Genome Biol.">
        <title>Improved genome assembly and evidence-based global gene model set for the chordate Ciona intestinalis: new insight into intron and operon populations.</title>
        <authorList>
            <person name="Satou Y."/>
            <person name="Mineta K."/>
            <person name="Ogasawara M."/>
            <person name="Sasakura Y."/>
            <person name="Shoguchi E."/>
            <person name="Ueno K."/>
            <person name="Yamada L."/>
            <person name="Matsumoto J."/>
            <person name="Wasserscheid J."/>
            <person name="Dewar K."/>
            <person name="Wiley G.B."/>
            <person name="Macmil S.L."/>
            <person name="Roe B.A."/>
            <person name="Zeller R.W."/>
            <person name="Hastings K.E."/>
            <person name="Lemaire P."/>
            <person name="Lindquist E."/>
            <person name="Endo T."/>
            <person name="Hotta K."/>
            <person name="Inaba K."/>
        </authorList>
    </citation>
    <scope>NUCLEOTIDE SEQUENCE [LARGE SCALE GENOMIC DNA]</scope>
    <source>
        <strain evidence="2">wild type</strain>
    </source>
</reference>
<dbReference type="InParanoid" id="F6ZLX5"/>
<keyword evidence="3" id="KW-1185">Reference proteome</keyword>
<evidence type="ECO:0000313" key="3">
    <source>
        <dbReference type="Proteomes" id="UP000008144"/>
    </source>
</evidence>
<name>F6ZLX5_CIOIN</name>
<evidence type="ECO:0000256" key="1">
    <source>
        <dbReference type="SAM" id="MobiDB-lite"/>
    </source>
</evidence>